<reference evidence="1 2" key="1">
    <citation type="submission" date="2022-01" db="EMBL/GenBank/DDBJ databases">
        <title>Labilibaculum sp. nov, a marine bacterium isolated from Antarctica.</title>
        <authorList>
            <person name="Dai W."/>
        </authorList>
    </citation>
    <scope>NUCLEOTIDE SEQUENCE [LARGE SCALE GENOMIC DNA]</scope>
    <source>
        <strain evidence="1 2">DW002</strain>
    </source>
</reference>
<dbReference type="RefSeq" id="WP_275108830.1">
    <property type="nucleotide sequence ID" value="NZ_JAKJSC010000001.1"/>
</dbReference>
<dbReference type="InterPro" id="IPR046144">
    <property type="entry name" value="DUF6146"/>
</dbReference>
<comment type="caution">
    <text evidence="1">The sequence shown here is derived from an EMBL/GenBank/DDBJ whole genome shotgun (WGS) entry which is preliminary data.</text>
</comment>
<proteinExistence type="predicted"/>
<sequence>MKKILFFAITSLFLYGCATQSAFKKPIPINDTNSEILAEDSTEYELLILDIGFESWLATRSSIATAHSNTYYKNWNHIYVTEWNQKHLQGHPYFENYISYDPFEDYGFDINYKLYNYFLFVEEKTGISLVRR</sequence>
<protein>
    <submittedName>
        <fullName evidence="1">DUF6146 family protein</fullName>
    </submittedName>
</protein>
<dbReference type="PROSITE" id="PS51257">
    <property type="entry name" value="PROKAR_LIPOPROTEIN"/>
    <property type="match status" value="1"/>
</dbReference>
<gene>
    <name evidence="1" type="ORF">L3049_05665</name>
</gene>
<accession>A0ABT5VPX2</accession>
<keyword evidence="2" id="KW-1185">Reference proteome</keyword>
<organism evidence="1 2">
    <name type="scientific">Paralabilibaculum antarcticum</name>
    <dbReference type="NCBI Taxonomy" id="2912572"/>
    <lineage>
        <taxon>Bacteria</taxon>
        <taxon>Pseudomonadati</taxon>
        <taxon>Bacteroidota</taxon>
        <taxon>Bacteroidia</taxon>
        <taxon>Marinilabiliales</taxon>
        <taxon>Marinifilaceae</taxon>
        <taxon>Paralabilibaculum</taxon>
    </lineage>
</organism>
<dbReference type="EMBL" id="JAKJSC010000001">
    <property type="protein sequence ID" value="MDE5417490.1"/>
    <property type="molecule type" value="Genomic_DNA"/>
</dbReference>
<evidence type="ECO:0000313" key="2">
    <source>
        <dbReference type="Proteomes" id="UP001528920"/>
    </source>
</evidence>
<dbReference type="Proteomes" id="UP001528920">
    <property type="component" value="Unassembled WGS sequence"/>
</dbReference>
<evidence type="ECO:0000313" key="1">
    <source>
        <dbReference type="EMBL" id="MDE5417490.1"/>
    </source>
</evidence>
<dbReference type="Pfam" id="PF19643">
    <property type="entry name" value="DUF6146"/>
    <property type="match status" value="1"/>
</dbReference>
<name>A0ABT5VPX2_9BACT</name>